<gene>
    <name evidence="1" type="ORF">A6R68_09791</name>
</gene>
<dbReference type="InterPro" id="IPR029064">
    <property type="entry name" value="Ribosomal_eL30-like_sf"/>
</dbReference>
<evidence type="ECO:0008006" key="3">
    <source>
        <dbReference type="Google" id="ProtNLM"/>
    </source>
</evidence>
<comment type="caution">
    <text evidence="1">The sequence shown here is derived from an EMBL/GenBank/DDBJ whole genome shotgun (WGS) entry which is preliminary data.</text>
</comment>
<reference evidence="1 2" key="1">
    <citation type="submission" date="2016-06" db="EMBL/GenBank/DDBJ databases">
        <title>The Draft Genome Sequence and Annotation of the Desert Woodrat Neotoma lepida.</title>
        <authorList>
            <person name="Campbell M."/>
            <person name="Oakeson K.F."/>
            <person name="Yandell M."/>
            <person name="Halpert J.R."/>
            <person name="Dearing D."/>
        </authorList>
    </citation>
    <scope>NUCLEOTIDE SEQUENCE [LARGE SCALE GENOMIC DNA]</scope>
    <source>
        <strain evidence="1">417</strain>
        <tissue evidence="1">Liver</tissue>
    </source>
</reference>
<keyword evidence="2" id="KW-1185">Reference proteome</keyword>
<proteinExistence type="predicted"/>
<evidence type="ECO:0000313" key="1">
    <source>
        <dbReference type="EMBL" id="OBS59084.1"/>
    </source>
</evidence>
<sequence>PSKMPKGKKAKGKKVALAPAIVKKQEAKKMMNPLFETRPKNFCIGQDISPKEISHTLHQMTCLYQAAALDRQTATQLLKLAHSYGPETKQEKQQRLLAHDEKMRRKLLVKGNSQLRGPVLPAEVNTVTTLVENKKTQLVLTTHMQTPLSWWSSCLPCVARWGPLLHHQGKGQCYEIHCHWGGKVLGPKSVARIAKLEKAKAKELSTDLSQ</sequence>
<feature type="non-terminal residue" evidence="1">
    <location>
        <position position="210"/>
    </location>
</feature>
<dbReference type="OrthoDB" id="29563at2759"/>
<accession>A0A1A6FZQ5</accession>
<name>A0A1A6FZQ5_NEOLE</name>
<dbReference type="AlphaFoldDB" id="A0A1A6FZQ5"/>
<feature type="non-terminal residue" evidence="1">
    <location>
        <position position="1"/>
    </location>
</feature>
<dbReference type="STRING" id="56216.A0A1A6FZQ5"/>
<organism evidence="1 2">
    <name type="scientific">Neotoma lepida</name>
    <name type="common">Desert woodrat</name>
    <dbReference type="NCBI Taxonomy" id="56216"/>
    <lineage>
        <taxon>Eukaryota</taxon>
        <taxon>Metazoa</taxon>
        <taxon>Chordata</taxon>
        <taxon>Craniata</taxon>
        <taxon>Vertebrata</taxon>
        <taxon>Euteleostomi</taxon>
        <taxon>Mammalia</taxon>
        <taxon>Eutheria</taxon>
        <taxon>Euarchontoglires</taxon>
        <taxon>Glires</taxon>
        <taxon>Rodentia</taxon>
        <taxon>Myomorpha</taxon>
        <taxon>Muroidea</taxon>
        <taxon>Cricetidae</taxon>
        <taxon>Neotominae</taxon>
        <taxon>Neotoma</taxon>
    </lineage>
</organism>
<dbReference type="Gene3D" id="3.30.1330.30">
    <property type="match status" value="1"/>
</dbReference>
<protein>
    <recommendedName>
        <fullName evidence="3">60S ribosomal protein L7a</fullName>
    </recommendedName>
</protein>
<dbReference type="EMBL" id="LZPO01108856">
    <property type="protein sequence ID" value="OBS59084.1"/>
    <property type="molecule type" value="Genomic_DNA"/>
</dbReference>
<evidence type="ECO:0000313" key="2">
    <source>
        <dbReference type="Proteomes" id="UP000092124"/>
    </source>
</evidence>
<dbReference type="Proteomes" id="UP000092124">
    <property type="component" value="Unassembled WGS sequence"/>
</dbReference>